<organism evidence="1 2">
    <name type="scientific">Ligilactobacillus faecis</name>
    <dbReference type="NCBI Taxonomy" id="762833"/>
    <lineage>
        <taxon>Bacteria</taxon>
        <taxon>Bacillati</taxon>
        <taxon>Bacillota</taxon>
        <taxon>Bacilli</taxon>
        <taxon>Lactobacillales</taxon>
        <taxon>Lactobacillaceae</taxon>
        <taxon>Ligilactobacillus</taxon>
    </lineage>
</organism>
<accession>A0ABV4DNQ7</accession>
<dbReference type="RefSeq" id="WP_369941118.1">
    <property type="nucleotide sequence ID" value="NZ_JBCLUF010000008.1"/>
</dbReference>
<comment type="caution">
    <text evidence="1">The sequence shown here is derived from an EMBL/GenBank/DDBJ whole genome shotgun (WGS) entry which is preliminary data.</text>
</comment>
<evidence type="ECO:0000313" key="2">
    <source>
        <dbReference type="Proteomes" id="UP001565236"/>
    </source>
</evidence>
<keyword evidence="2" id="KW-1185">Reference proteome</keyword>
<sequence>MSETVTVVQTINAPLAEVFTWFYRSENFKASPIVMLAGWYFEEITAVVSEQQIDYRVVSSFPPVRQDFTRIMFTELSFGQVKVTWQIELSVKPFSSKRLDRLAGKMARLLYQTILDAGKKALERSL</sequence>
<proteinExistence type="predicted"/>
<dbReference type="Proteomes" id="UP001565236">
    <property type="component" value="Unassembled WGS sequence"/>
</dbReference>
<dbReference type="EMBL" id="JBCLUF010000008">
    <property type="protein sequence ID" value="MEY8661909.1"/>
    <property type="molecule type" value="Genomic_DNA"/>
</dbReference>
<gene>
    <name evidence="1" type="ORF">AALT52_03225</name>
</gene>
<reference evidence="1 2" key="1">
    <citation type="submission" date="2024-03" db="EMBL/GenBank/DDBJ databases">
        <title>Mouse gut bacterial collection (mGBC) of GemPharmatech.</title>
        <authorList>
            <person name="He Y."/>
            <person name="Dong L."/>
            <person name="Wu D."/>
            <person name="Gao X."/>
            <person name="Lin Z."/>
        </authorList>
    </citation>
    <scope>NUCLEOTIDE SEQUENCE [LARGE SCALE GENOMIC DNA]</scope>
    <source>
        <strain evidence="1 2">15-30</strain>
    </source>
</reference>
<protein>
    <submittedName>
        <fullName evidence="1">SRPBCC family protein</fullName>
    </submittedName>
</protein>
<evidence type="ECO:0000313" key="1">
    <source>
        <dbReference type="EMBL" id="MEY8661909.1"/>
    </source>
</evidence>
<dbReference type="SUPFAM" id="SSF55961">
    <property type="entry name" value="Bet v1-like"/>
    <property type="match status" value="1"/>
</dbReference>
<name>A0ABV4DNQ7_9LACO</name>